<keyword evidence="3" id="KW-1185">Reference proteome</keyword>
<feature type="transmembrane region" description="Helical" evidence="1">
    <location>
        <begin position="12"/>
        <end position="45"/>
    </location>
</feature>
<keyword evidence="1" id="KW-0812">Transmembrane</keyword>
<evidence type="ECO:0000313" key="3">
    <source>
        <dbReference type="Proteomes" id="UP000664835"/>
    </source>
</evidence>
<dbReference type="EMBL" id="JAGETV010000005">
    <property type="protein sequence ID" value="MBO1926865.1"/>
    <property type="molecule type" value="Genomic_DNA"/>
</dbReference>
<accession>A0ABS3Q3F5</accession>
<protein>
    <submittedName>
        <fullName evidence="2">Uncharacterized protein</fullName>
    </submittedName>
</protein>
<organism evidence="2 3">
    <name type="scientific">Thiomicrorhabdus marina</name>
    <dbReference type="NCBI Taxonomy" id="2818442"/>
    <lineage>
        <taxon>Bacteria</taxon>
        <taxon>Pseudomonadati</taxon>
        <taxon>Pseudomonadota</taxon>
        <taxon>Gammaproteobacteria</taxon>
        <taxon>Thiotrichales</taxon>
        <taxon>Piscirickettsiaceae</taxon>
        <taxon>Thiomicrorhabdus</taxon>
    </lineage>
</organism>
<evidence type="ECO:0000313" key="2">
    <source>
        <dbReference type="EMBL" id="MBO1926865.1"/>
    </source>
</evidence>
<reference evidence="2 3" key="1">
    <citation type="submission" date="2021-03" db="EMBL/GenBank/DDBJ databases">
        <title>Thiomicrorhabdus sp.nov.,novel sulfur-oxidizing bacteria isolated from coastal sediment.</title>
        <authorList>
            <person name="Liu X."/>
        </authorList>
    </citation>
    <scope>NUCLEOTIDE SEQUENCE [LARGE SCALE GENOMIC DNA]</scope>
    <source>
        <strain evidence="2 3">6S2-11</strain>
    </source>
</reference>
<proteinExistence type="predicted"/>
<keyword evidence="1" id="KW-0472">Membrane</keyword>
<dbReference type="Proteomes" id="UP000664835">
    <property type="component" value="Unassembled WGS sequence"/>
</dbReference>
<evidence type="ECO:0000256" key="1">
    <source>
        <dbReference type="SAM" id="Phobius"/>
    </source>
</evidence>
<keyword evidence="1" id="KW-1133">Transmembrane helix</keyword>
<comment type="caution">
    <text evidence="2">The sequence shown here is derived from an EMBL/GenBank/DDBJ whole genome shotgun (WGS) entry which is preliminary data.</text>
</comment>
<dbReference type="RefSeq" id="WP_208148303.1">
    <property type="nucleotide sequence ID" value="NZ_JAGETV010000005.1"/>
</dbReference>
<feature type="transmembrane region" description="Helical" evidence="1">
    <location>
        <begin position="57"/>
        <end position="79"/>
    </location>
</feature>
<gene>
    <name evidence="2" type="ORF">J3998_04690</name>
</gene>
<sequence length="114" mass="12548">MTDKFIKKPQFLAASLLILLSIGIAEGSFTFLQTIIGLMAWFMIWPMKDLPTSYYGQWFIAASFGAAALLVFGVFLNVLGLGLGAGIGYFIFWGLAAVTVYFLILNPRNIVEDV</sequence>
<feature type="transmembrane region" description="Helical" evidence="1">
    <location>
        <begin position="86"/>
        <end position="104"/>
    </location>
</feature>
<name>A0ABS3Q3F5_9GAMM</name>